<keyword evidence="2" id="KW-0732">Signal</keyword>
<dbReference type="AlphaFoldDB" id="A0A7W5ZKW6"/>
<dbReference type="RefSeq" id="WP_183972430.1">
    <property type="nucleotide sequence ID" value="NZ_JACIBY010000003.1"/>
</dbReference>
<feature type="compositionally biased region" description="Gly residues" evidence="1">
    <location>
        <begin position="190"/>
        <end position="221"/>
    </location>
</feature>
<feature type="signal peptide" evidence="2">
    <location>
        <begin position="1"/>
        <end position="19"/>
    </location>
</feature>
<keyword evidence="4" id="KW-1185">Reference proteome</keyword>
<proteinExistence type="predicted"/>
<accession>A0A7W5ZKW6</accession>
<gene>
    <name evidence="3" type="ORF">FHS57_001684</name>
</gene>
<evidence type="ECO:0000313" key="3">
    <source>
        <dbReference type="EMBL" id="MBB3837687.1"/>
    </source>
</evidence>
<reference evidence="3 4" key="1">
    <citation type="submission" date="2020-08" db="EMBL/GenBank/DDBJ databases">
        <title>Genomic Encyclopedia of Type Strains, Phase IV (KMG-IV): sequencing the most valuable type-strain genomes for metagenomic binning, comparative biology and taxonomic classification.</title>
        <authorList>
            <person name="Goeker M."/>
        </authorList>
    </citation>
    <scope>NUCLEOTIDE SEQUENCE [LARGE SCALE GENOMIC DNA]</scope>
    <source>
        <strain evidence="3 4">DSM 17976</strain>
    </source>
</reference>
<dbReference type="Proteomes" id="UP000541352">
    <property type="component" value="Unassembled WGS sequence"/>
</dbReference>
<comment type="caution">
    <text evidence="3">The sequence shown here is derived from an EMBL/GenBank/DDBJ whole genome shotgun (WGS) entry which is preliminary data.</text>
</comment>
<evidence type="ECO:0000256" key="1">
    <source>
        <dbReference type="SAM" id="MobiDB-lite"/>
    </source>
</evidence>
<name>A0A7W5ZKW6_9BACT</name>
<sequence>MKKIILSLMMFGVVGAASAQETPSADAILDKYLAAIGGKEALSKIEDISISTVAETQRGSMESEVKFKKGNKFSSVVYMMGNEVMRQTCDGTKVAITSGFGGNTNSSTLEGKDAAGAILQAAPFPELLYAEFNVQKTVVGKEAVNGKDAWKVEFAIPEGRKWNDFFDVETGLKVKRAGSGEGQRGPRPDGQGGGQRPGGQRPEGGGGQGGQGGGRGGMMGGGMMNAALSDYKEIKDGNGVKIPYVREQGNGQFSSKAEVTSVKVNKGIKDNNFVIK</sequence>
<organism evidence="3 4">
    <name type="scientific">Runella defluvii</name>
    <dbReference type="NCBI Taxonomy" id="370973"/>
    <lineage>
        <taxon>Bacteria</taxon>
        <taxon>Pseudomonadati</taxon>
        <taxon>Bacteroidota</taxon>
        <taxon>Cytophagia</taxon>
        <taxon>Cytophagales</taxon>
        <taxon>Spirosomataceae</taxon>
        <taxon>Runella</taxon>
    </lineage>
</organism>
<evidence type="ECO:0000313" key="4">
    <source>
        <dbReference type="Proteomes" id="UP000541352"/>
    </source>
</evidence>
<evidence type="ECO:0000256" key="2">
    <source>
        <dbReference type="SAM" id="SignalP"/>
    </source>
</evidence>
<feature type="region of interest" description="Disordered" evidence="1">
    <location>
        <begin position="174"/>
        <end position="221"/>
    </location>
</feature>
<dbReference type="EMBL" id="JACIBY010000003">
    <property type="protein sequence ID" value="MBB3837687.1"/>
    <property type="molecule type" value="Genomic_DNA"/>
</dbReference>
<protein>
    <submittedName>
        <fullName evidence="3">Uncharacterized protein</fullName>
    </submittedName>
</protein>
<feature type="chain" id="PRO_5031556651" evidence="2">
    <location>
        <begin position="20"/>
        <end position="276"/>
    </location>
</feature>